<evidence type="ECO:0000313" key="11">
    <source>
        <dbReference type="EMBL" id="CAD6996514.1"/>
    </source>
</evidence>
<dbReference type="EMBL" id="CAJHJT010000001">
    <property type="protein sequence ID" value="CAD6996514.1"/>
    <property type="molecule type" value="Genomic_DNA"/>
</dbReference>
<sequence>MPTQWGLPFIGIAYQFIHLNKVYRNVSRGFDEIKQLTGCVWVATTPYIVTVEPEVIKKITSSPDYLNKARDLYTHFHNGVINGIIVSPVQKWKLDRKAVSPFLGHNNLMSFFSLFNENAISVKNKLAGMAGRGEQDVYAVIKAFGLQLSILTIMGIKMEEGTKKYDETMNAFIVLVHHMAQNSIYSSVGLGFLANTPEYHRILKYLRKLVRSLIQENLAKQVESEEMNNFDEDNQSLINLTLKAMRQGQFTEKDVEIECFTMIAASYETSASAAFSCLVMLAMHPEIQERVFQEIRSVYPDGITSVEYEDLKKFSYLDRFIAEALRLAPPIPYIGRQTVKETELLPGLTLPKNMQIIIPIYELHRRKELWGPDADRFNPDNFLPENVAKRHPYSHMIFSKGARNCIGFRYADFSLRVLLINLIRSLKLSTSFKYEDIVHMPKVTLSYEVEPRIAIEKPLKEINESVIKEFDNYITADKSGEQINPSLPTAVERINKPKSNINVEQQLRGITISEHMQHLHIYFRSRGDCRNRSLRGSTQQRKVIKQQTSIVK</sequence>
<dbReference type="Proteomes" id="UP000606786">
    <property type="component" value="Unassembled WGS sequence"/>
</dbReference>
<feature type="binding site" description="axial binding residue" evidence="8">
    <location>
        <position position="405"/>
    </location>
    <ligand>
        <name>heme</name>
        <dbReference type="ChEBI" id="CHEBI:30413"/>
    </ligand>
    <ligandPart>
        <name>Fe</name>
        <dbReference type="ChEBI" id="CHEBI:18248"/>
    </ligandPart>
</feature>
<keyword evidence="6 8" id="KW-0408">Iron</keyword>
<organism evidence="11 12">
    <name type="scientific">Ceratitis capitata</name>
    <name type="common">Mediterranean fruit fly</name>
    <name type="synonym">Tephritis capitata</name>
    <dbReference type="NCBI Taxonomy" id="7213"/>
    <lineage>
        <taxon>Eukaryota</taxon>
        <taxon>Metazoa</taxon>
        <taxon>Ecdysozoa</taxon>
        <taxon>Arthropoda</taxon>
        <taxon>Hexapoda</taxon>
        <taxon>Insecta</taxon>
        <taxon>Pterygota</taxon>
        <taxon>Neoptera</taxon>
        <taxon>Endopterygota</taxon>
        <taxon>Diptera</taxon>
        <taxon>Brachycera</taxon>
        <taxon>Muscomorpha</taxon>
        <taxon>Tephritoidea</taxon>
        <taxon>Tephritidae</taxon>
        <taxon>Ceratitis</taxon>
        <taxon>Ceratitis</taxon>
    </lineage>
</organism>
<comment type="similarity">
    <text evidence="2 9">Belongs to the cytochrome P450 family.</text>
</comment>
<keyword evidence="5 9" id="KW-0560">Oxidoreductase</keyword>
<dbReference type="InterPro" id="IPR017972">
    <property type="entry name" value="Cyt_P450_CS"/>
</dbReference>
<dbReference type="InterPro" id="IPR050196">
    <property type="entry name" value="Cytochrome_P450_Monoox"/>
</dbReference>
<dbReference type="PANTHER" id="PTHR24291:SF50">
    <property type="entry name" value="BIFUNCTIONAL ALBAFLAVENONE MONOOXYGENASE_TERPENE SYNTHASE"/>
    <property type="match status" value="1"/>
</dbReference>
<keyword evidence="7 9" id="KW-0503">Monooxygenase</keyword>
<dbReference type="GO" id="GO:0020037">
    <property type="term" value="F:heme binding"/>
    <property type="evidence" value="ECO:0007669"/>
    <property type="project" value="InterPro"/>
</dbReference>
<feature type="region of interest" description="Disordered" evidence="10">
    <location>
        <begin position="532"/>
        <end position="552"/>
    </location>
</feature>
<dbReference type="GO" id="GO:0005506">
    <property type="term" value="F:iron ion binding"/>
    <property type="evidence" value="ECO:0007669"/>
    <property type="project" value="InterPro"/>
</dbReference>
<evidence type="ECO:0000256" key="6">
    <source>
        <dbReference type="ARBA" id="ARBA00023004"/>
    </source>
</evidence>
<evidence type="ECO:0000256" key="8">
    <source>
        <dbReference type="PIRSR" id="PIRSR602401-1"/>
    </source>
</evidence>
<name>A0A811UCA0_CERCA</name>
<proteinExistence type="inferred from homology"/>
<dbReference type="PANTHER" id="PTHR24291">
    <property type="entry name" value="CYTOCHROME P450 FAMILY 4"/>
    <property type="match status" value="1"/>
</dbReference>
<evidence type="ECO:0000256" key="1">
    <source>
        <dbReference type="ARBA" id="ARBA00001971"/>
    </source>
</evidence>
<evidence type="ECO:0000256" key="9">
    <source>
        <dbReference type="RuleBase" id="RU000461"/>
    </source>
</evidence>
<keyword evidence="4 8" id="KW-0479">Metal-binding</keyword>
<evidence type="ECO:0000256" key="10">
    <source>
        <dbReference type="SAM" id="MobiDB-lite"/>
    </source>
</evidence>
<dbReference type="OrthoDB" id="1470350at2759"/>
<dbReference type="SUPFAM" id="SSF48264">
    <property type="entry name" value="Cytochrome P450"/>
    <property type="match status" value="1"/>
</dbReference>
<dbReference type="GO" id="GO:0016705">
    <property type="term" value="F:oxidoreductase activity, acting on paired donors, with incorporation or reduction of molecular oxygen"/>
    <property type="evidence" value="ECO:0007669"/>
    <property type="project" value="InterPro"/>
</dbReference>
<dbReference type="GO" id="GO:0004497">
    <property type="term" value="F:monooxygenase activity"/>
    <property type="evidence" value="ECO:0007669"/>
    <property type="project" value="UniProtKB-KW"/>
</dbReference>
<evidence type="ECO:0000256" key="7">
    <source>
        <dbReference type="ARBA" id="ARBA00023033"/>
    </source>
</evidence>
<keyword evidence="12" id="KW-1185">Reference proteome</keyword>
<evidence type="ECO:0000256" key="3">
    <source>
        <dbReference type="ARBA" id="ARBA00022617"/>
    </source>
</evidence>
<evidence type="ECO:0000256" key="2">
    <source>
        <dbReference type="ARBA" id="ARBA00010617"/>
    </source>
</evidence>
<evidence type="ECO:0000313" key="12">
    <source>
        <dbReference type="Proteomes" id="UP000606786"/>
    </source>
</evidence>
<evidence type="ECO:0000256" key="4">
    <source>
        <dbReference type="ARBA" id="ARBA00022723"/>
    </source>
</evidence>
<evidence type="ECO:0000256" key="5">
    <source>
        <dbReference type="ARBA" id="ARBA00023002"/>
    </source>
</evidence>
<accession>A0A811UCA0</accession>
<dbReference type="Pfam" id="PF00067">
    <property type="entry name" value="p450"/>
    <property type="match status" value="1"/>
</dbReference>
<comment type="caution">
    <text evidence="11">The sequence shown here is derived from an EMBL/GenBank/DDBJ whole genome shotgun (WGS) entry which is preliminary data.</text>
</comment>
<dbReference type="Gene3D" id="1.10.630.10">
    <property type="entry name" value="Cytochrome P450"/>
    <property type="match status" value="1"/>
</dbReference>
<feature type="compositionally biased region" description="Polar residues" evidence="10">
    <location>
        <begin position="534"/>
        <end position="552"/>
    </location>
</feature>
<reference evidence="11" key="1">
    <citation type="submission" date="2020-11" db="EMBL/GenBank/DDBJ databases">
        <authorList>
            <person name="Whitehead M."/>
        </authorList>
    </citation>
    <scope>NUCLEOTIDE SEQUENCE</scope>
    <source>
        <strain evidence="11">EGII</strain>
    </source>
</reference>
<keyword evidence="3 8" id="KW-0349">Heme</keyword>
<dbReference type="PROSITE" id="PS00086">
    <property type="entry name" value="CYTOCHROME_P450"/>
    <property type="match status" value="1"/>
</dbReference>
<dbReference type="AlphaFoldDB" id="A0A811UCA0"/>
<dbReference type="InterPro" id="IPR002401">
    <property type="entry name" value="Cyt_P450_E_grp-I"/>
</dbReference>
<gene>
    <name evidence="11" type="ORF">CCAP1982_LOCUS5182</name>
</gene>
<comment type="cofactor">
    <cofactor evidence="1 8">
        <name>heme</name>
        <dbReference type="ChEBI" id="CHEBI:30413"/>
    </cofactor>
</comment>
<dbReference type="PRINTS" id="PR00463">
    <property type="entry name" value="EP450I"/>
</dbReference>
<protein>
    <submittedName>
        <fullName evidence="11">(Mediterranean fruit fly) hypothetical protein</fullName>
    </submittedName>
</protein>
<dbReference type="InterPro" id="IPR001128">
    <property type="entry name" value="Cyt_P450"/>
</dbReference>
<dbReference type="InterPro" id="IPR036396">
    <property type="entry name" value="Cyt_P450_sf"/>
</dbReference>